<evidence type="ECO:0000313" key="5">
    <source>
        <dbReference type="Proteomes" id="UP000536909"/>
    </source>
</evidence>
<evidence type="ECO:0000313" key="2">
    <source>
        <dbReference type="EMBL" id="MBB5295327.1"/>
    </source>
</evidence>
<name>A0AAJ5F3Z0_9DEIO</name>
<dbReference type="Proteomes" id="UP000308000">
    <property type="component" value="Unassembled WGS sequence"/>
</dbReference>
<accession>A0AAJ5F3Z0</accession>
<dbReference type="AlphaFoldDB" id="A0AAJ5F3Z0"/>
<evidence type="ECO:0000313" key="4">
    <source>
        <dbReference type="Proteomes" id="UP000308000"/>
    </source>
</evidence>
<protein>
    <submittedName>
        <fullName evidence="3">Uncharacterized protein</fullName>
    </submittedName>
</protein>
<proteinExistence type="predicted"/>
<reference evidence="2 5" key="2">
    <citation type="submission" date="2020-08" db="EMBL/GenBank/DDBJ databases">
        <title>Genomic Encyclopedia of Type Strains, Phase IV (KMG-IV): sequencing the most valuable type-strain genomes for metagenomic binning, comparative biology and taxonomic classification.</title>
        <authorList>
            <person name="Goeker M."/>
        </authorList>
    </citation>
    <scope>NUCLEOTIDE SEQUENCE [LARGE SCALE GENOMIC DNA]</scope>
    <source>
        <strain evidence="2 5">DSM 105434</strain>
    </source>
</reference>
<organism evidence="3 4">
    <name type="scientific">Deinococcus metallilatus</name>
    <dbReference type="NCBI Taxonomy" id="1211322"/>
    <lineage>
        <taxon>Bacteria</taxon>
        <taxon>Thermotogati</taxon>
        <taxon>Deinococcota</taxon>
        <taxon>Deinococci</taxon>
        <taxon>Deinococcales</taxon>
        <taxon>Deinococcaceae</taxon>
        <taxon>Deinococcus</taxon>
    </lineage>
</organism>
<feature type="signal peptide" evidence="1">
    <location>
        <begin position="1"/>
        <end position="17"/>
    </location>
</feature>
<keyword evidence="1" id="KW-0732">Signal</keyword>
<sequence>MKKLLTLATIMLPSALAAPVTTVPADLFHPTPAKVEDLCKKAQTTAADTSLNALTRRVQQVNDGGTADIIFDGGVGGVNVQLQGVGVSAYNICAGRTTRLEAMPSTADLLAASPVLVYINGSVPELANVRTWRAVLVLLGPDGKELARLTPSSASLGEPNYWKASCSGGRCVWRGGNVYRFTPASPFDTVLPAGSKLRVLATFGQGVQQLDLGVK</sequence>
<keyword evidence="5" id="KW-1185">Reference proteome</keyword>
<dbReference type="EMBL" id="JACHFV010000006">
    <property type="protein sequence ID" value="MBB5295327.1"/>
    <property type="molecule type" value="Genomic_DNA"/>
</dbReference>
<reference evidence="3 4" key="1">
    <citation type="submission" date="2019-04" db="EMBL/GenBank/DDBJ databases">
        <title>Deinococcus metalilatus MA1002 mutant No.5.</title>
        <authorList>
            <person name="Park W."/>
            <person name="Park C."/>
        </authorList>
    </citation>
    <scope>NUCLEOTIDE SEQUENCE [LARGE SCALE GENOMIC DNA]</scope>
    <source>
        <strain evidence="3 4">MA1002-m5</strain>
    </source>
</reference>
<dbReference type="EMBL" id="VBRC01000021">
    <property type="protein sequence ID" value="TLK21593.1"/>
    <property type="molecule type" value="Genomic_DNA"/>
</dbReference>
<comment type="caution">
    <text evidence="3">The sequence shown here is derived from an EMBL/GenBank/DDBJ whole genome shotgun (WGS) entry which is preliminary data.</text>
</comment>
<gene>
    <name evidence="3" type="ORF">FCS05_18920</name>
    <name evidence="2" type="ORF">HNQ10_002153</name>
</gene>
<evidence type="ECO:0000313" key="3">
    <source>
        <dbReference type="EMBL" id="TLK21593.1"/>
    </source>
</evidence>
<evidence type="ECO:0000256" key="1">
    <source>
        <dbReference type="SAM" id="SignalP"/>
    </source>
</evidence>
<dbReference type="Proteomes" id="UP000536909">
    <property type="component" value="Unassembled WGS sequence"/>
</dbReference>
<dbReference type="RefSeq" id="WP_129118785.1">
    <property type="nucleotide sequence ID" value="NZ_BSUI01000010.1"/>
</dbReference>
<feature type="chain" id="PRO_5042492853" evidence="1">
    <location>
        <begin position="18"/>
        <end position="215"/>
    </location>
</feature>